<evidence type="ECO:0008006" key="3">
    <source>
        <dbReference type="Google" id="ProtNLM"/>
    </source>
</evidence>
<dbReference type="OrthoDB" id="1121419at2"/>
<reference evidence="1 2" key="1">
    <citation type="submission" date="2019-09" db="EMBL/GenBank/DDBJ databases">
        <title>Distinct polysaccharide growth profiles of human intestinal Prevotella copri isolates.</title>
        <authorList>
            <person name="Fehlner-Peach H."/>
            <person name="Magnabosco C."/>
            <person name="Raghavan V."/>
            <person name="Scher J.U."/>
            <person name="Tett A."/>
            <person name="Cox L.M."/>
            <person name="Gottsegen C."/>
            <person name="Watters A."/>
            <person name="Wiltshire- Gordon J.D."/>
            <person name="Segata N."/>
            <person name="Bonneau R."/>
            <person name="Littman D.R."/>
        </authorList>
    </citation>
    <scope>NUCLEOTIDE SEQUENCE [LARGE SCALE GENOMIC DNA]</scope>
    <source>
        <strain evidence="2">iAA917</strain>
    </source>
</reference>
<accession>A0A6G1VQ97</accession>
<sequence length="143" mass="16358">MMNEEKKINDIFGKENHFKVPEGYFDNFAEQMMAKIPEQEIDSPEVTDKNRQENKTKFVHLSLWRRLPLRKIAAVLAVTAMLGGGVLYQLQQAEKKHHALAHNETPAIESSHVTDGDDAAFEQMADYTMMDSQDFYAQLVAEN</sequence>
<protein>
    <recommendedName>
        <fullName evidence="3">DUF3379 domain-containing protein</fullName>
    </recommendedName>
</protein>
<dbReference type="RefSeq" id="WP_153090809.1">
    <property type="nucleotide sequence ID" value="NZ_VZAH01000098.1"/>
</dbReference>
<dbReference type="Proteomes" id="UP000477980">
    <property type="component" value="Unassembled WGS sequence"/>
</dbReference>
<name>A0A6G1VQ97_9BACT</name>
<dbReference type="AlphaFoldDB" id="A0A6G1VQ97"/>
<gene>
    <name evidence="1" type="ORF">F7D25_10430</name>
</gene>
<dbReference type="EMBL" id="VZAH01000098">
    <property type="protein sequence ID" value="MQP14811.1"/>
    <property type="molecule type" value="Genomic_DNA"/>
</dbReference>
<evidence type="ECO:0000313" key="1">
    <source>
        <dbReference type="EMBL" id="MQP14811.1"/>
    </source>
</evidence>
<evidence type="ECO:0000313" key="2">
    <source>
        <dbReference type="Proteomes" id="UP000477980"/>
    </source>
</evidence>
<comment type="caution">
    <text evidence="1">The sequence shown here is derived from an EMBL/GenBank/DDBJ whole genome shotgun (WGS) entry which is preliminary data.</text>
</comment>
<proteinExistence type="predicted"/>
<organism evidence="1 2">
    <name type="scientific">Segatella copri</name>
    <dbReference type="NCBI Taxonomy" id="165179"/>
    <lineage>
        <taxon>Bacteria</taxon>
        <taxon>Pseudomonadati</taxon>
        <taxon>Bacteroidota</taxon>
        <taxon>Bacteroidia</taxon>
        <taxon>Bacteroidales</taxon>
        <taxon>Prevotellaceae</taxon>
        <taxon>Segatella</taxon>
    </lineage>
</organism>